<proteinExistence type="predicted"/>
<dbReference type="Gene3D" id="1.10.260.40">
    <property type="entry name" value="lambda repressor-like DNA-binding domains"/>
    <property type="match status" value="1"/>
</dbReference>
<dbReference type="InterPro" id="IPR001387">
    <property type="entry name" value="Cro/C1-type_HTH"/>
</dbReference>
<evidence type="ECO:0000313" key="2">
    <source>
        <dbReference type="EMBL" id="TGY07448.1"/>
    </source>
</evidence>
<evidence type="ECO:0000313" key="3">
    <source>
        <dbReference type="Proteomes" id="UP000305751"/>
    </source>
</evidence>
<keyword evidence="3" id="KW-1185">Reference proteome</keyword>
<organism evidence="2 3">
    <name type="scientific">Bacteroides acidifaciens</name>
    <dbReference type="NCBI Taxonomy" id="85831"/>
    <lineage>
        <taxon>Bacteria</taxon>
        <taxon>Pseudomonadati</taxon>
        <taxon>Bacteroidota</taxon>
        <taxon>Bacteroidia</taxon>
        <taxon>Bacteroidales</taxon>
        <taxon>Bacteroidaceae</taxon>
        <taxon>Bacteroides</taxon>
    </lineage>
</organism>
<dbReference type="Proteomes" id="UP000305751">
    <property type="component" value="Unassembled WGS sequence"/>
</dbReference>
<dbReference type="InterPro" id="IPR010982">
    <property type="entry name" value="Lambda_DNA-bd_dom_sf"/>
</dbReference>
<evidence type="ECO:0000256" key="1">
    <source>
        <dbReference type="SAM" id="Coils"/>
    </source>
</evidence>
<dbReference type="RefSeq" id="WP_136013648.1">
    <property type="nucleotide sequence ID" value="NZ_CABIXU010000016.1"/>
</dbReference>
<dbReference type="SUPFAM" id="SSF47413">
    <property type="entry name" value="lambda repressor-like DNA-binding domains"/>
    <property type="match status" value="1"/>
</dbReference>
<reference evidence="2 3" key="1">
    <citation type="submission" date="2019-04" db="EMBL/GenBank/DDBJ databases">
        <title>Microbes associate with the intestines of laboratory mice.</title>
        <authorList>
            <person name="Navarre W."/>
            <person name="Wong E."/>
            <person name="Huang K."/>
            <person name="Tropini C."/>
            <person name="Ng K."/>
            <person name="Yu B."/>
        </authorList>
    </citation>
    <scope>NUCLEOTIDE SEQUENCE [LARGE SCALE GENOMIC DNA]</scope>
    <source>
        <strain evidence="2 3">NM70_E10</strain>
    </source>
</reference>
<protein>
    <submittedName>
        <fullName evidence="2">XRE family transcriptional regulator</fullName>
    </submittedName>
</protein>
<gene>
    <name evidence="2" type="ORF">E5356_03875</name>
</gene>
<dbReference type="AlphaFoldDB" id="A0A4S2B0G2"/>
<dbReference type="CDD" id="cd00093">
    <property type="entry name" value="HTH_XRE"/>
    <property type="match status" value="1"/>
</dbReference>
<dbReference type="GO" id="GO:0003677">
    <property type="term" value="F:DNA binding"/>
    <property type="evidence" value="ECO:0007669"/>
    <property type="project" value="InterPro"/>
</dbReference>
<name>A0A4S2B0G2_9BACE</name>
<sequence>MEEVNVNEKIREIISYHKLSDRQFCVKIGINPSVLGSMFQKGTEPSAKVIKLTLNAFTDISADWLLRNKGPMLISDIKPDPNIERMERLVDTIATLQGTINEQMKTNQLLTEKLKKIEGELAMLKNERNVG</sequence>
<accession>A0A4S2B0G2</accession>
<keyword evidence="1" id="KW-0175">Coiled coil</keyword>
<feature type="coiled-coil region" evidence="1">
    <location>
        <begin position="100"/>
        <end position="127"/>
    </location>
</feature>
<comment type="caution">
    <text evidence="2">The sequence shown here is derived from an EMBL/GenBank/DDBJ whole genome shotgun (WGS) entry which is preliminary data.</text>
</comment>
<dbReference type="EMBL" id="SRZA01000006">
    <property type="protein sequence ID" value="TGY07448.1"/>
    <property type="molecule type" value="Genomic_DNA"/>
</dbReference>